<dbReference type="GO" id="GO:0015288">
    <property type="term" value="F:porin activity"/>
    <property type="evidence" value="ECO:0007669"/>
    <property type="project" value="TreeGrafter"/>
</dbReference>
<evidence type="ECO:0000313" key="8">
    <source>
        <dbReference type="EMBL" id="SMA35613.1"/>
    </source>
</evidence>
<dbReference type="GO" id="GO:0009279">
    <property type="term" value="C:cell outer membrane"/>
    <property type="evidence" value="ECO:0007669"/>
    <property type="project" value="UniProtKB-SubCell"/>
</dbReference>
<dbReference type="PROSITE" id="PS51257">
    <property type="entry name" value="PROKAR_LIPOPROTEIN"/>
    <property type="match status" value="1"/>
</dbReference>
<comment type="subcellular location">
    <subcellularLocation>
        <location evidence="1">Cell outer membrane</location>
    </subcellularLocation>
</comment>
<keyword evidence="9" id="KW-1185">Reference proteome</keyword>
<keyword evidence="3" id="KW-0812">Transmembrane</keyword>
<evidence type="ECO:0000256" key="2">
    <source>
        <dbReference type="ARBA" id="ARBA00022452"/>
    </source>
</evidence>
<evidence type="ECO:0000256" key="6">
    <source>
        <dbReference type="SAM" id="Coils"/>
    </source>
</evidence>
<dbReference type="Proteomes" id="UP000196573">
    <property type="component" value="Unassembled WGS sequence"/>
</dbReference>
<dbReference type="EMBL" id="FWPT01000001">
    <property type="protein sequence ID" value="SMA35613.1"/>
    <property type="molecule type" value="Genomic_DNA"/>
</dbReference>
<dbReference type="GO" id="GO:0015562">
    <property type="term" value="F:efflux transmembrane transporter activity"/>
    <property type="evidence" value="ECO:0007669"/>
    <property type="project" value="InterPro"/>
</dbReference>
<evidence type="ECO:0000256" key="1">
    <source>
        <dbReference type="ARBA" id="ARBA00004442"/>
    </source>
</evidence>
<feature type="coiled-coil region" evidence="6">
    <location>
        <begin position="171"/>
        <end position="233"/>
    </location>
</feature>
<evidence type="ECO:0000256" key="4">
    <source>
        <dbReference type="ARBA" id="ARBA00023136"/>
    </source>
</evidence>
<dbReference type="AlphaFoldDB" id="A0A1X7AEW0"/>
<reference evidence="8 9" key="1">
    <citation type="submission" date="2017-03" db="EMBL/GenBank/DDBJ databases">
        <authorList>
            <person name="Afonso C.L."/>
            <person name="Miller P.J."/>
            <person name="Scott M.A."/>
            <person name="Spackman E."/>
            <person name="Goraichik I."/>
            <person name="Dimitrov K.M."/>
            <person name="Suarez D.L."/>
            <person name="Swayne D.E."/>
        </authorList>
    </citation>
    <scope>NUCLEOTIDE SEQUENCE [LARGE SCALE GENOMIC DNA]</scope>
    <source>
        <strain evidence="8">SB41UT1</strain>
    </source>
</reference>
<evidence type="ECO:0000256" key="7">
    <source>
        <dbReference type="SAM" id="SignalP"/>
    </source>
</evidence>
<keyword evidence="5" id="KW-0998">Cell outer membrane</keyword>
<dbReference type="GO" id="GO:1990281">
    <property type="term" value="C:efflux pump complex"/>
    <property type="evidence" value="ECO:0007669"/>
    <property type="project" value="TreeGrafter"/>
</dbReference>
<dbReference type="InterPro" id="IPR051906">
    <property type="entry name" value="TolC-like"/>
</dbReference>
<organism evidence="8 9">
    <name type="scientific">Parendozoicomonas haliclonae</name>
    <dbReference type="NCBI Taxonomy" id="1960125"/>
    <lineage>
        <taxon>Bacteria</taxon>
        <taxon>Pseudomonadati</taxon>
        <taxon>Pseudomonadota</taxon>
        <taxon>Gammaproteobacteria</taxon>
        <taxon>Oceanospirillales</taxon>
        <taxon>Endozoicomonadaceae</taxon>
        <taxon>Parendozoicomonas</taxon>
    </lineage>
</organism>
<evidence type="ECO:0000313" key="9">
    <source>
        <dbReference type="Proteomes" id="UP000196573"/>
    </source>
</evidence>
<evidence type="ECO:0000256" key="5">
    <source>
        <dbReference type="ARBA" id="ARBA00023237"/>
    </source>
</evidence>
<dbReference type="PANTHER" id="PTHR30026">
    <property type="entry name" value="OUTER MEMBRANE PROTEIN TOLC"/>
    <property type="match status" value="1"/>
</dbReference>
<dbReference type="Gene3D" id="1.20.1600.10">
    <property type="entry name" value="Outer membrane efflux proteins (OEP)"/>
    <property type="match status" value="1"/>
</dbReference>
<feature type="signal peptide" evidence="7">
    <location>
        <begin position="1"/>
        <end position="20"/>
    </location>
</feature>
<keyword evidence="7" id="KW-0732">Signal</keyword>
<keyword evidence="4" id="KW-0472">Membrane</keyword>
<feature type="chain" id="PRO_5012123456" evidence="7">
    <location>
        <begin position="21"/>
        <end position="481"/>
    </location>
</feature>
<gene>
    <name evidence="8" type="ORF">EHSB41UT_00550</name>
</gene>
<keyword evidence="2" id="KW-1134">Transmembrane beta strand</keyword>
<dbReference type="SUPFAM" id="SSF56954">
    <property type="entry name" value="Outer membrane efflux proteins (OEP)"/>
    <property type="match status" value="1"/>
</dbReference>
<accession>A0A1X7AEW0</accession>
<evidence type="ECO:0000256" key="3">
    <source>
        <dbReference type="ARBA" id="ARBA00022692"/>
    </source>
</evidence>
<dbReference type="PANTHER" id="PTHR30026:SF20">
    <property type="entry name" value="OUTER MEMBRANE PROTEIN TOLC"/>
    <property type="match status" value="1"/>
</dbReference>
<sequence length="481" mass="55421">MRAVAYLLSFILLCGCTALTEHPLSQSVIEARQERVARLLAMPAPEQLTPELALERLLFLNLDVEIGRYQAMFAQTRLEESYWQLLPDLALDGRYTHRSSPPDSTTSLNLEGLNRTTGSLSLTWTLLDFAEGYLRARQSLNNLYTEQQALRMTVNNMVHQLRLVYLRAEALSDYRDDIARNQHQLEKMLARLNEAGEDSHNDPLEIARYQRDLVRAQQTLLEMTRMIDEARVELAALLMMDESSLQLTQRERLEFSLSSVASSKLQQQALDARPELYQADYQWRNYALDEQRARWQWLPDPGFFAGYRYDDSPNLRHNEWGERGVVATFDLLNAIQAPVLIESARQERERFERQREALALTVIKQVQLADIRWRSAQQRHDHVQLVAEAEQKVDVLWQQRMVLALADDVARTLAGVNALQAGFDERNSYLKLLASYQELQVAVGQDQINLPWELLGQVESEQFQQLISESLASDWLVPPAL</sequence>
<proteinExistence type="predicted"/>
<name>A0A1X7AEW0_9GAMM</name>
<keyword evidence="6" id="KW-0175">Coiled coil</keyword>
<protein>
    <submittedName>
        <fullName evidence="8">Outer membrane efflux protein</fullName>
    </submittedName>
</protein>